<organism evidence="1 2">
    <name type="scientific">Devosia insulae DS-56</name>
    <dbReference type="NCBI Taxonomy" id="1116389"/>
    <lineage>
        <taxon>Bacteria</taxon>
        <taxon>Pseudomonadati</taxon>
        <taxon>Pseudomonadota</taxon>
        <taxon>Alphaproteobacteria</taxon>
        <taxon>Hyphomicrobiales</taxon>
        <taxon>Devosiaceae</taxon>
        <taxon>Devosia</taxon>
    </lineage>
</organism>
<dbReference type="GO" id="GO:0019825">
    <property type="term" value="F:oxygen binding"/>
    <property type="evidence" value="ECO:0007669"/>
    <property type="project" value="InterPro"/>
</dbReference>
<dbReference type="OrthoDB" id="25954at2"/>
<dbReference type="EMBL" id="LAJE02000002">
    <property type="protein sequence ID" value="OEO33313.1"/>
    <property type="molecule type" value="Genomic_DNA"/>
</dbReference>
<protein>
    <recommendedName>
        <fullName evidence="3">Preprotein translocase subunit TatC</fullName>
    </recommendedName>
</protein>
<evidence type="ECO:0008006" key="3">
    <source>
        <dbReference type="Google" id="ProtNLM"/>
    </source>
</evidence>
<dbReference type="InterPro" id="IPR009050">
    <property type="entry name" value="Globin-like_sf"/>
</dbReference>
<sequence>MLLGSGRYYGRPMPKHIAIPELSDRHFARWLKLFRETVEELCPPDVAALFIERAERIGYNFRLRIAQFRGQDLEQVKPIRAGDEAPEQA</sequence>
<dbReference type="CDD" id="cd08916">
    <property type="entry name" value="TrHb3_P"/>
    <property type="match status" value="1"/>
</dbReference>
<proteinExistence type="predicted"/>
<accession>A0A1E5XXM6</accession>
<comment type="caution">
    <text evidence="1">The sequence shown here is derived from an EMBL/GenBank/DDBJ whole genome shotgun (WGS) entry which is preliminary data.</text>
</comment>
<dbReference type="GO" id="GO:0020037">
    <property type="term" value="F:heme binding"/>
    <property type="evidence" value="ECO:0007669"/>
    <property type="project" value="InterPro"/>
</dbReference>
<dbReference type="Proteomes" id="UP000095463">
    <property type="component" value="Unassembled WGS sequence"/>
</dbReference>
<name>A0A1E5XXM6_9HYPH</name>
<dbReference type="SUPFAM" id="SSF46458">
    <property type="entry name" value="Globin-like"/>
    <property type="match status" value="1"/>
</dbReference>
<dbReference type="AlphaFoldDB" id="A0A1E5XXM6"/>
<evidence type="ECO:0000313" key="1">
    <source>
        <dbReference type="EMBL" id="OEO33313.1"/>
    </source>
</evidence>
<evidence type="ECO:0000313" key="2">
    <source>
        <dbReference type="Proteomes" id="UP000095463"/>
    </source>
</evidence>
<keyword evidence="2" id="KW-1185">Reference proteome</keyword>
<reference evidence="1 2" key="1">
    <citation type="journal article" date="2015" name="Genome Announc.">
        <title>Genome Assemblies of Three Soil-Associated Devosia species: D. insulae, D. limi, and D. soli.</title>
        <authorList>
            <person name="Hassan Y.I."/>
            <person name="Lepp D."/>
            <person name="Zhou T."/>
        </authorList>
    </citation>
    <scope>NUCLEOTIDE SEQUENCE [LARGE SCALE GENOMIC DNA]</scope>
    <source>
        <strain evidence="1 2">DS-56</strain>
    </source>
</reference>
<dbReference type="Gene3D" id="1.10.490.10">
    <property type="entry name" value="Globins"/>
    <property type="match status" value="1"/>
</dbReference>
<gene>
    <name evidence="1" type="ORF">VW23_000575</name>
</gene>
<dbReference type="InterPro" id="IPR012292">
    <property type="entry name" value="Globin/Proto"/>
</dbReference>